<accession>A0A0A1PKD5</accession>
<dbReference type="OMA" id="VWWQKAK"/>
<proteinExistence type="predicted"/>
<evidence type="ECO:0000313" key="4">
    <source>
        <dbReference type="Proteomes" id="UP000242381"/>
    </source>
</evidence>
<dbReference type="Proteomes" id="UP000242381">
    <property type="component" value="Unassembled WGS sequence"/>
</dbReference>
<keyword evidence="2" id="KW-1133">Transmembrane helix</keyword>
<dbReference type="VEuPathDB" id="FungiDB:BCV72DRAFT_258620"/>
<evidence type="ECO:0000256" key="1">
    <source>
        <dbReference type="SAM" id="MobiDB-lite"/>
    </source>
</evidence>
<organism evidence="3 4">
    <name type="scientific">Rhizopus microsporus</name>
    <dbReference type="NCBI Taxonomy" id="58291"/>
    <lineage>
        <taxon>Eukaryota</taxon>
        <taxon>Fungi</taxon>
        <taxon>Fungi incertae sedis</taxon>
        <taxon>Mucoromycota</taxon>
        <taxon>Mucoromycotina</taxon>
        <taxon>Mucoromycetes</taxon>
        <taxon>Mucorales</taxon>
        <taxon>Mucorineae</taxon>
        <taxon>Rhizopodaceae</taxon>
        <taxon>Rhizopus</taxon>
    </lineage>
</organism>
<evidence type="ECO:0000313" key="3">
    <source>
        <dbReference type="EMBL" id="ORE13577.1"/>
    </source>
</evidence>
<name>A0A0A1PKD5_RHIZD</name>
<keyword evidence="2" id="KW-0472">Membrane</keyword>
<evidence type="ECO:0000256" key="2">
    <source>
        <dbReference type="SAM" id="Phobius"/>
    </source>
</evidence>
<dbReference type="AlphaFoldDB" id="A0A0A1PKD5"/>
<feature type="transmembrane region" description="Helical" evidence="2">
    <location>
        <begin position="20"/>
        <end position="41"/>
    </location>
</feature>
<dbReference type="EMBL" id="KV921525">
    <property type="protein sequence ID" value="ORE13577.1"/>
    <property type="molecule type" value="Genomic_DNA"/>
</dbReference>
<sequence>MTPQDCPSKDLNKPITNYVLIPLALVQSHLFWLCSAVCWVFKESGIIITDNKPTVHIKRNRAHSAPPSTDNATDKQHVKPTQRRASLPEPISCIRSRPTAHDERKGTTCPPVWWQKTRVKLGHAPVHGDPKPASETKTLLPREYVDVPMTRVDTTGSSLSSSKSPKRSKRKLISKLFHRK</sequence>
<feature type="compositionally biased region" description="Basic residues" evidence="1">
    <location>
        <begin position="164"/>
        <end position="180"/>
    </location>
</feature>
<feature type="region of interest" description="Disordered" evidence="1">
    <location>
        <begin position="142"/>
        <end position="180"/>
    </location>
</feature>
<feature type="region of interest" description="Disordered" evidence="1">
    <location>
        <begin position="59"/>
        <end position="85"/>
    </location>
</feature>
<reference evidence="3 4" key="1">
    <citation type="journal article" date="2016" name="Proc. Natl. Acad. Sci. U.S.A.">
        <title>Lipid metabolic changes in an early divergent fungus govern the establishment of a mutualistic symbiosis with endobacteria.</title>
        <authorList>
            <person name="Lastovetsky O.A."/>
            <person name="Gaspar M.L."/>
            <person name="Mondo S.J."/>
            <person name="LaButti K.M."/>
            <person name="Sandor L."/>
            <person name="Grigoriev I.V."/>
            <person name="Henry S.A."/>
            <person name="Pawlowska T.E."/>
        </authorList>
    </citation>
    <scope>NUCLEOTIDE SEQUENCE [LARGE SCALE GENOMIC DNA]</scope>
    <source>
        <strain evidence="3 4">ATCC 11559</strain>
    </source>
</reference>
<keyword evidence="2" id="KW-0812">Transmembrane</keyword>
<protein>
    <submittedName>
        <fullName evidence="3">Uncharacterized protein</fullName>
    </submittedName>
</protein>
<gene>
    <name evidence="3" type="ORF">BCV71DRAFT_64477</name>
</gene>